<dbReference type="RefSeq" id="WP_189632959.1">
    <property type="nucleotide sequence ID" value="NZ_BMYQ01000002.1"/>
</dbReference>
<name>A0A918MIR2_9RHOB</name>
<dbReference type="GO" id="GO:0044781">
    <property type="term" value="P:bacterial-type flagellum organization"/>
    <property type="evidence" value="ECO:0007669"/>
    <property type="project" value="InterPro"/>
</dbReference>
<dbReference type="NCBIfam" id="NF009435">
    <property type="entry name" value="PRK12794.1"/>
    <property type="match status" value="1"/>
</dbReference>
<keyword evidence="1" id="KW-0966">Cell projection</keyword>
<dbReference type="Pfam" id="PF07309">
    <property type="entry name" value="FlaF"/>
    <property type="match status" value="1"/>
</dbReference>
<dbReference type="InterPro" id="IPR010845">
    <property type="entry name" value="FlaF"/>
</dbReference>
<reference evidence="1" key="1">
    <citation type="journal article" date="2014" name="Int. J. Syst. Evol. Microbiol.">
        <title>Complete genome sequence of Corynebacterium casei LMG S-19264T (=DSM 44701T), isolated from a smear-ripened cheese.</title>
        <authorList>
            <consortium name="US DOE Joint Genome Institute (JGI-PGF)"/>
            <person name="Walter F."/>
            <person name="Albersmeier A."/>
            <person name="Kalinowski J."/>
            <person name="Ruckert C."/>
        </authorList>
    </citation>
    <scope>NUCLEOTIDE SEQUENCE</scope>
    <source>
        <strain evidence="1">KCTC 23714</strain>
    </source>
</reference>
<reference evidence="1" key="2">
    <citation type="submission" date="2020-09" db="EMBL/GenBank/DDBJ databases">
        <authorList>
            <person name="Sun Q."/>
            <person name="Kim S."/>
        </authorList>
    </citation>
    <scope>NUCLEOTIDE SEQUENCE</scope>
    <source>
        <strain evidence="1">KCTC 23714</strain>
    </source>
</reference>
<evidence type="ECO:0000313" key="2">
    <source>
        <dbReference type="Proteomes" id="UP000628984"/>
    </source>
</evidence>
<dbReference type="Proteomes" id="UP000628984">
    <property type="component" value="Unassembled WGS sequence"/>
</dbReference>
<keyword evidence="1" id="KW-0969">Cilium</keyword>
<keyword evidence="2" id="KW-1185">Reference proteome</keyword>
<proteinExistence type="predicted"/>
<dbReference type="AlphaFoldDB" id="A0A918MIR2"/>
<sequence length="125" mass="14298">MNVPFHARTAYGRPETPVRSPRQIEYDLFARITQRLTSTYQNRQQDYPAFVQALNDNARLWRTLARDLANPGNGLPDPLRKKLCYLAEFSLQHGRKVISAEAEVSVLIDINTSIMRGLRGEGEVR</sequence>
<protein>
    <submittedName>
        <fullName evidence="1">Flagellar biosynthesis regulatory protein FlaF</fullName>
    </submittedName>
</protein>
<organism evidence="1 2">
    <name type="scientific">Gemmobacter lanyuensis</name>
    <dbReference type="NCBI Taxonomy" id="1054497"/>
    <lineage>
        <taxon>Bacteria</taxon>
        <taxon>Pseudomonadati</taxon>
        <taxon>Pseudomonadota</taxon>
        <taxon>Alphaproteobacteria</taxon>
        <taxon>Rhodobacterales</taxon>
        <taxon>Paracoccaceae</taxon>
        <taxon>Gemmobacter</taxon>
    </lineage>
</organism>
<gene>
    <name evidence="1" type="primary">flaF</name>
    <name evidence="1" type="ORF">GCM10011452_12300</name>
</gene>
<keyword evidence="1" id="KW-0282">Flagellum</keyword>
<evidence type="ECO:0000313" key="1">
    <source>
        <dbReference type="EMBL" id="GGW25840.1"/>
    </source>
</evidence>
<dbReference type="EMBL" id="BMYQ01000002">
    <property type="protein sequence ID" value="GGW25840.1"/>
    <property type="molecule type" value="Genomic_DNA"/>
</dbReference>
<accession>A0A918MIR2</accession>
<comment type="caution">
    <text evidence="1">The sequence shown here is derived from an EMBL/GenBank/DDBJ whole genome shotgun (WGS) entry which is preliminary data.</text>
</comment>